<dbReference type="CDD" id="cd19072">
    <property type="entry name" value="AKR_AKR3F1-like"/>
    <property type="match status" value="1"/>
</dbReference>
<evidence type="ECO:0000313" key="2">
    <source>
        <dbReference type="EMBL" id="SBS25415.1"/>
    </source>
</evidence>
<dbReference type="Pfam" id="PF00248">
    <property type="entry name" value="Aldo_ket_red"/>
    <property type="match status" value="1"/>
</dbReference>
<dbReference type="OrthoDB" id="9804790at2"/>
<gene>
    <name evidence="2" type="primary">yhdN_1</name>
    <name evidence="2" type="ORF">MAQ5080_00258</name>
</gene>
<dbReference type="PRINTS" id="PR00069">
    <property type="entry name" value="ALDKETRDTASE"/>
</dbReference>
<dbReference type="Gene3D" id="3.20.20.100">
    <property type="entry name" value="NADP-dependent oxidoreductase domain"/>
    <property type="match status" value="1"/>
</dbReference>
<dbReference type="STRING" id="295068.MAQ5080_00258"/>
<protein>
    <submittedName>
        <fullName evidence="2">General stress protein 69</fullName>
        <ecNumber evidence="2">1.1.1.-</ecNumber>
    </submittedName>
</protein>
<proteinExistence type="predicted"/>
<keyword evidence="2" id="KW-0560">Oxidoreductase</keyword>
<feature type="domain" description="NADP-dependent oxidoreductase" evidence="1">
    <location>
        <begin position="13"/>
        <end position="271"/>
    </location>
</feature>
<reference evidence="2 3" key="1">
    <citation type="submission" date="2016-06" db="EMBL/GenBank/DDBJ databases">
        <authorList>
            <person name="Kjaerup R.B."/>
            <person name="Dalgaard T.S."/>
            <person name="Juul-Madsen H.R."/>
        </authorList>
    </citation>
    <scope>NUCLEOTIDE SEQUENCE [LARGE SCALE GENOMIC DNA]</scope>
    <source>
        <strain evidence="2 3">CECT 5080</strain>
    </source>
</reference>
<evidence type="ECO:0000259" key="1">
    <source>
        <dbReference type="Pfam" id="PF00248"/>
    </source>
</evidence>
<sequence length="370" mass="41292">MDYIDFKGVKLSKIGLGTMGMGGRFERDVSNDKQHLSAIEKHLQLGVNFIDTAEVYANGGSEELVGQAISGARSEYFIATKVSPEHLAYEDVIASCKASLARLKTDYIDLYQVHWPNPDIPLAETMRAMKELKAQGLIRHIGLSNFDLEGVHQCQALLGDEKVAFIQAEYNLFDRSAEEDLIPYCVENGCIFIAYSPLDQGSVVKSAELRSELRNYSDRYGQTDAQIALNFLVRSGHVIVIPKALSDQNIHTNCSALNFELSPEDVQRLESTLVNPVVYIDYGKVKPTKDMVNDLAIKTIEDAEQNLLHHSPSPIQLAEELKTKGKFKAIRVSKHESGDYQYLLEEGKLRFWATVIANKESGIVPVLIRS</sequence>
<dbReference type="InterPro" id="IPR023210">
    <property type="entry name" value="NADP_OxRdtase_dom"/>
</dbReference>
<dbReference type="InterPro" id="IPR036812">
    <property type="entry name" value="NAD(P)_OxRdtase_dom_sf"/>
</dbReference>
<dbReference type="PROSITE" id="PS00062">
    <property type="entry name" value="ALDOKETO_REDUCTASE_2"/>
    <property type="match status" value="1"/>
</dbReference>
<dbReference type="SUPFAM" id="SSF51430">
    <property type="entry name" value="NAD(P)-linked oxidoreductase"/>
    <property type="match status" value="1"/>
</dbReference>
<dbReference type="RefSeq" id="WP_067204368.1">
    <property type="nucleotide sequence ID" value="NZ_FLOC01000001.1"/>
</dbReference>
<evidence type="ECO:0000313" key="3">
    <source>
        <dbReference type="Proteomes" id="UP000092627"/>
    </source>
</evidence>
<dbReference type="GO" id="GO:0016491">
    <property type="term" value="F:oxidoreductase activity"/>
    <property type="evidence" value="ECO:0007669"/>
    <property type="project" value="UniProtKB-KW"/>
</dbReference>
<dbReference type="InterPro" id="IPR018170">
    <property type="entry name" value="Aldo/ket_reductase_CS"/>
</dbReference>
<keyword evidence="3" id="KW-1185">Reference proteome</keyword>
<dbReference type="AlphaFoldDB" id="A0A1A8T297"/>
<dbReference type="EMBL" id="FLOC01000001">
    <property type="protein sequence ID" value="SBS25415.1"/>
    <property type="molecule type" value="Genomic_DNA"/>
</dbReference>
<dbReference type="InterPro" id="IPR020471">
    <property type="entry name" value="AKR"/>
</dbReference>
<organism evidence="2 3">
    <name type="scientific">Marinomonas aquimarina</name>
    <dbReference type="NCBI Taxonomy" id="295068"/>
    <lineage>
        <taxon>Bacteria</taxon>
        <taxon>Pseudomonadati</taxon>
        <taxon>Pseudomonadota</taxon>
        <taxon>Gammaproteobacteria</taxon>
        <taxon>Oceanospirillales</taxon>
        <taxon>Oceanospirillaceae</taxon>
        <taxon>Marinomonas</taxon>
    </lineage>
</organism>
<dbReference type="EC" id="1.1.1.-" evidence="2"/>
<dbReference type="PANTHER" id="PTHR43638:SF3">
    <property type="entry name" value="ALDEHYDE REDUCTASE"/>
    <property type="match status" value="1"/>
</dbReference>
<accession>A0A1A8T297</accession>
<name>A0A1A8T297_9GAMM</name>
<dbReference type="Proteomes" id="UP000092627">
    <property type="component" value="Unassembled WGS sequence"/>
</dbReference>
<dbReference type="PANTHER" id="PTHR43638">
    <property type="entry name" value="OXIDOREDUCTASE, ALDO/KETO REDUCTASE FAMILY PROTEIN"/>
    <property type="match status" value="1"/>
</dbReference>